<keyword evidence="2" id="KW-0472">Membrane</keyword>
<dbReference type="Proteomes" id="UP000024635">
    <property type="component" value="Unassembled WGS sequence"/>
</dbReference>
<accession>A0A016TGZ5</accession>
<dbReference type="AlphaFoldDB" id="A0A016TGZ5"/>
<proteinExistence type="predicted"/>
<reference evidence="4" key="1">
    <citation type="journal article" date="2015" name="Nat. Genet.">
        <title>The genome and transcriptome of the zoonotic hookworm Ancylostoma ceylanicum identify infection-specific gene families.</title>
        <authorList>
            <person name="Schwarz E.M."/>
            <person name="Hu Y."/>
            <person name="Antoshechkin I."/>
            <person name="Miller M.M."/>
            <person name="Sternberg P.W."/>
            <person name="Aroian R.V."/>
        </authorList>
    </citation>
    <scope>NUCLEOTIDE SEQUENCE</scope>
    <source>
        <strain evidence="4">HY135</strain>
    </source>
</reference>
<comment type="caution">
    <text evidence="3">The sequence shown here is derived from an EMBL/GenBank/DDBJ whole genome shotgun (WGS) entry which is preliminary data.</text>
</comment>
<evidence type="ECO:0000313" key="4">
    <source>
        <dbReference type="Proteomes" id="UP000024635"/>
    </source>
</evidence>
<keyword evidence="2" id="KW-0812">Transmembrane</keyword>
<keyword evidence="2" id="KW-1133">Transmembrane helix</keyword>
<name>A0A016TGZ5_9BILA</name>
<evidence type="ECO:0000256" key="1">
    <source>
        <dbReference type="SAM" id="MobiDB-lite"/>
    </source>
</evidence>
<organism evidence="3 4">
    <name type="scientific">Ancylostoma ceylanicum</name>
    <dbReference type="NCBI Taxonomy" id="53326"/>
    <lineage>
        <taxon>Eukaryota</taxon>
        <taxon>Metazoa</taxon>
        <taxon>Ecdysozoa</taxon>
        <taxon>Nematoda</taxon>
        <taxon>Chromadorea</taxon>
        <taxon>Rhabditida</taxon>
        <taxon>Rhabditina</taxon>
        <taxon>Rhabditomorpha</taxon>
        <taxon>Strongyloidea</taxon>
        <taxon>Ancylostomatidae</taxon>
        <taxon>Ancylostomatinae</taxon>
        <taxon>Ancylostoma</taxon>
    </lineage>
</organism>
<keyword evidence="4" id="KW-1185">Reference proteome</keyword>
<feature type="transmembrane region" description="Helical" evidence="2">
    <location>
        <begin position="121"/>
        <end position="144"/>
    </location>
</feature>
<gene>
    <name evidence="3" type="primary">Acey_s0103.g3548</name>
    <name evidence="3" type="synonym">Acey-tag-214</name>
    <name evidence="3" type="ORF">Y032_0103g3548</name>
</gene>
<evidence type="ECO:0000313" key="3">
    <source>
        <dbReference type="EMBL" id="EYC01937.1"/>
    </source>
</evidence>
<feature type="region of interest" description="Disordered" evidence="1">
    <location>
        <begin position="27"/>
        <end position="46"/>
    </location>
</feature>
<dbReference type="EMBL" id="JARK01001439">
    <property type="protein sequence ID" value="EYC01937.1"/>
    <property type="molecule type" value="Genomic_DNA"/>
</dbReference>
<dbReference type="OrthoDB" id="106784at2759"/>
<sequence length="151" mass="16845">MLMPETYSLIACQEVVLLSVLWSNRYGKGRSPTSRRPAAARDTRRSRSSWRRSMISSRVAVVFGGLVRSQCFCCFCSSHVIYAYKVVVIAVVYTQSRLHQAVQETGPEFWTTFGVNALGGYAYAMFVGLLFIMLGTIVICIAILPPPPIRL</sequence>
<protein>
    <submittedName>
        <fullName evidence="3">Uncharacterized protein</fullName>
    </submittedName>
</protein>
<evidence type="ECO:0000256" key="2">
    <source>
        <dbReference type="SAM" id="Phobius"/>
    </source>
</evidence>